<dbReference type="PANTHER" id="PTHR43591:SF110">
    <property type="entry name" value="RHODANESE DOMAIN-CONTAINING PROTEIN"/>
    <property type="match status" value="1"/>
</dbReference>
<dbReference type="OrthoDB" id="9805171at2"/>
<sequence>MPGTDGVVTVARMANDATVSSRGTMGESWEEQARNWVAWARRPDFDSYWFYRDGFFDLVGEPGTATLDLGCGEGRVSRDLKARGHRVTGVDIAQTMIDHAVEADPDGDYRVCDARELPFDDGAFDIVVAYNTFMDVDDLASSMAEAARVLAPGGRLCIATTHPLNDAGRFETGPDGRRRFVIEESYFSRKRVEDTIERDGMVMTFHGWTNPLSAYTRALETAGLVIESMREPIFEMKGRRDDLIPYHLWTRAVRPA</sequence>
<evidence type="ECO:0000259" key="1">
    <source>
        <dbReference type="Pfam" id="PF08241"/>
    </source>
</evidence>
<accession>A0A1G9R3X3</accession>
<dbReference type="EMBL" id="LT629701">
    <property type="protein sequence ID" value="SDM17820.1"/>
    <property type="molecule type" value="Genomic_DNA"/>
</dbReference>
<dbReference type="GO" id="GO:0032259">
    <property type="term" value="P:methylation"/>
    <property type="evidence" value="ECO:0007669"/>
    <property type="project" value="UniProtKB-KW"/>
</dbReference>
<dbReference type="Proteomes" id="UP000183376">
    <property type="component" value="Chromosome I"/>
</dbReference>
<dbReference type="Pfam" id="PF08241">
    <property type="entry name" value="Methyltransf_11"/>
    <property type="match status" value="1"/>
</dbReference>
<dbReference type="eggNOG" id="COG2226">
    <property type="taxonomic scope" value="Bacteria"/>
</dbReference>
<keyword evidence="3" id="KW-1185">Reference proteome</keyword>
<dbReference type="InterPro" id="IPR029063">
    <property type="entry name" value="SAM-dependent_MTases_sf"/>
</dbReference>
<dbReference type="PANTHER" id="PTHR43591">
    <property type="entry name" value="METHYLTRANSFERASE"/>
    <property type="match status" value="1"/>
</dbReference>
<evidence type="ECO:0000313" key="3">
    <source>
        <dbReference type="Proteomes" id="UP000183376"/>
    </source>
</evidence>
<dbReference type="InterPro" id="IPR013216">
    <property type="entry name" value="Methyltransf_11"/>
</dbReference>
<keyword evidence="2" id="KW-0489">Methyltransferase</keyword>
<proteinExistence type="predicted"/>
<dbReference type="AlphaFoldDB" id="A0A1G9R3X3"/>
<feature type="domain" description="Methyltransferase type 11" evidence="1">
    <location>
        <begin position="67"/>
        <end position="158"/>
    </location>
</feature>
<protein>
    <submittedName>
        <fullName evidence="2">Methyltransferase domain-containing protein</fullName>
    </submittedName>
</protein>
<gene>
    <name evidence="2" type="ORF">SAMN04489726_0193</name>
</gene>
<dbReference type="STRING" id="211114.SAMN04489726_0193"/>
<keyword evidence="2" id="KW-0808">Transferase</keyword>
<dbReference type="GO" id="GO:0008757">
    <property type="term" value="F:S-adenosylmethionine-dependent methyltransferase activity"/>
    <property type="evidence" value="ECO:0007669"/>
    <property type="project" value="InterPro"/>
</dbReference>
<organism evidence="2 3">
    <name type="scientific">Allokutzneria albata</name>
    <name type="common">Kibdelosporangium albatum</name>
    <dbReference type="NCBI Taxonomy" id="211114"/>
    <lineage>
        <taxon>Bacteria</taxon>
        <taxon>Bacillati</taxon>
        <taxon>Actinomycetota</taxon>
        <taxon>Actinomycetes</taxon>
        <taxon>Pseudonocardiales</taxon>
        <taxon>Pseudonocardiaceae</taxon>
        <taxon>Allokutzneria</taxon>
    </lineage>
</organism>
<evidence type="ECO:0000313" key="2">
    <source>
        <dbReference type="EMBL" id="SDM17820.1"/>
    </source>
</evidence>
<reference evidence="2 3" key="1">
    <citation type="submission" date="2016-10" db="EMBL/GenBank/DDBJ databases">
        <authorList>
            <person name="de Groot N.N."/>
        </authorList>
    </citation>
    <scope>NUCLEOTIDE SEQUENCE [LARGE SCALE GENOMIC DNA]</scope>
    <source>
        <strain evidence="2 3">DSM 44149</strain>
    </source>
</reference>
<dbReference type="CDD" id="cd02440">
    <property type="entry name" value="AdoMet_MTases"/>
    <property type="match status" value="1"/>
</dbReference>
<dbReference type="Gene3D" id="3.40.50.150">
    <property type="entry name" value="Vaccinia Virus protein VP39"/>
    <property type="match status" value="1"/>
</dbReference>
<name>A0A1G9R3X3_ALLAB</name>
<dbReference type="SUPFAM" id="SSF53335">
    <property type="entry name" value="S-adenosyl-L-methionine-dependent methyltransferases"/>
    <property type="match status" value="1"/>
</dbReference>